<dbReference type="Proteomes" id="UP000236959">
    <property type="component" value="Unassembled WGS sequence"/>
</dbReference>
<keyword evidence="1" id="KW-0175">Coiled coil</keyword>
<reference evidence="3 4" key="1">
    <citation type="submission" date="2018-01" db="EMBL/GenBank/DDBJ databases">
        <title>Genomic Encyclopedia of Archaeal and Bacterial Type Strains, Phase II (KMG-II): from individual species to whole genera.</title>
        <authorList>
            <person name="Goeker M."/>
        </authorList>
    </citation>
    <scope>NUCLEOTIDE SEQUENCE [LARGE SCALE GENOMIC DNA]</scope>
    <source>
        <strain evidence="3 4">DSM 17023</strain>
    </source>
</reference>
<sequence>MSSENKLPETEVQADPKGAAFALPAKKGGSVAKTSSRDGKLVTRLKKSGLDPQKLLDLALPGTTAKSVAKTRHRLILIGFFLFVALPSALFSAYMFFWASDQYHSTAAFAVRSSESVAATEILGMVMGGGGSESTTSNSYIVTDYIQSQAILEDLSKDVDLQAIFNREGADPLFSMGTDLPIETQLDYWNKMVDVSFDATSSVIYLEVRSFRPEDSVKIAEAVLERSEVLVNKLSEANRRQTVRYAEEAVARAEARLKAIRKQMLAYRQETQEVDPEANAEIAAEMIAELDSERASREAEKATLMGYLDEESPRIRMLDQQIAALEGEIATVRQRLGSGSASVDETGDRRDNLSLRLADYSDLAVEEEFAQQLYVTSLASLEKARQEADNKSLYLATFIQPTLSEQAQYPGRFLYSLAVFLMLAGLWSVAVLLYYNVRDRT</sequence>
<proteinExistence type="predicted"/>
<evidence type="ECO:0000313" key="4">
    <source>
        <dbReference type="Proteomes" id="UP000236959"/>
    </source>
</evidence>
<dbReference type="InterPro" id="IPR050445">
    <property type="entry name" value="Bact_polysacc_biosynth/exp"/>
</dbReference>
<dbReference type="EMBL" id="PPCN01000001">
    <property type="protein sequence ID" value="POF34339.1"/>
    <property type="molecule type" value="Genomic_DNA"/>
</dbReference>
<keyword evidence="2" id="KW-1133">Transmembrane helix</keyword>
<keyword evidence="4" id="KW-1185">Reference proteome</keyword>
<dbReference type="RefSeq" id="WP_103220930.1">
    <property type="nucleotide sequence ID" value="NZ_PPCN01000001.1"/>
</dbReference>
<dbReference type="GO" id="GO:0005886">
    <property type="term" value="C:plasma membrane"/>
    <property type="evidence" value="ECO:0007669"/>
    <property type="project" value="TreeGrafter"/>
</dbReference>
<gene>
    <name evidence="3" type="ORF">CLV41_101793</name>
</gene>
<dbReference type="GO" id="GO:0004713">
    <property type="term" value="F:protein tyrosine kinase activity"/>
    <property type="evidence" value="ECO:0007669"/>
    <property type="project" value="TreeGrafter"/>
</dbReference>
<keyword evidence="2" id="KW-0472">Membrane</keyword>
<evidence type="ECO:0000256" key="2">
    <source>
        <dbReference type="SAM" id="Phobius"/>
    </source>
</evidence>
<feature type="coiled-coil region" evidence="1">
    <location>
        <begin position="243"/>
        <end position="270"/>
    </location>
</feature>
<evidence type="ECO:0000256" key="1">
    <source>
        <dbReference type="SAM" id="Coils"/>
    </source>
</evidence>
<comment type="caution">
    <text evidence="3">The sequence shown here is derived from an EMBL/GenBank/DDBJ whole genome shotgun (WGS) entry which is preliminary data.</text>
</comment>
<feature type="transmembrane region" description="Helical" evidence="2">
    <location>
        <begin position="413"/>
        <end position="435"/>
    </location>
</feature>
<name>A0A2S3V3U4_9HYPH</name>
<dbReference type="PANTHER" id="PTHR32309:SF13">
    <property type="entry name" value="FERRIC ENTEROBACTIN TRANSPORT PROTEIN FEPE"/>
    <property type="match status" value="1"/>
</dbReference>
<evidence type="ECO:0000313" key="3">
    <source>
        <dbReference type="EMBL" id="POF34339.1"/>
    </source>
</evidence>
<dbReference type="PANTHER" id="PTHR32309">
    <property type="entry name" value="TYROSINE-PROTEIN KINASE"/>
    <property type="match status" value="1"/>
</dbReference>
<organism evidence="3 4">
    <name type="scientific">Roseibium marinum</name>
    <dbReference type="NCBI Taxonomy" id="281252"/>
    <lineage>
        <taxon>Bacteria</taxon>
        <taxon>Pseudomonadati</taxon>
        <taxon>Pseudomonadota</taxon>
        <taxon>Alphaproteobacteria</taxon>
        <taxon>Hyphomicrobiales</taxon>
        <taxon>Stappiaceae</taxon>
        <taxon>Roseibium</taxon>
    </lineage>
</organism>
<keyword evidence="2" id="KW-0812">Transmembrane</keyword>
<accession>A0A2S3V3U4</accession>
<dbReference type="OrthoDB" id="7800844at2"/>
<dbReference type="AlphaFoldDB" id="A0A2S3V3U4"/>
<protein>
    <submittedName>
        <fullName evidence="3">Capsular polysaccharide transport system permease protein</fullName>
    </submittedName>
</protein>
<feature type="transmembrane region" description="Helical" evidence="2">
    <location>
        <begin position="75"/>
        <end position="99"/>
    </location>
</feature>